<reference evidence="11" key="3">
    <citation type="submission" date="2025-09" db="UniProtKB">
        <authorList>
            <consortium name="Ensembl"/>
        </authorList>
    </citation>
    <scope>IDENTIFICATION</scope>
</reference>
<reference evidence="11" key="2">
    <citation type="submission" date="2025-08" db="UniProtKB">
        <authorList>
            <consortium name="Ensembl"/>
        </authorList>
    </citation>
    <scope>IDENTIFICATION</scope>
</reference>
<evidence type="ECO:0000256" key="7">
    <source>
        <dbReference type="SAM" id="MobiDB-lite"/>
    </source>
</evidence>
<dbReference type="GeneTree" id="ENSGT00730000111591"/>
<dbReference type="Proteomes" id="UP000472272">
    <property type="component" value="Chromosome 10"/>
</dbReference>
<feature type="signal peptide" evidence="9">
    <location>
        <begin position="1"/>
        <end position="16"/>
    </location>
</feature>
<dbReference type="Ensembl" id="ENSPMRT00000020875.1">
    <property type="protein sequence ID" value="ENSPMRP00000019646.1"/>
    <property type="gene ID" value="ENSPMRG00000012835.1"/>
</dbReference>
<feature type="region of interest" description="Disordered" evidence="7">
    <location>
        <begin position="15"/>
        <end position="49"/>
    </location>
</feature>
<evidence type="ECO:0000256" key="8">
    <source>
        <dbReference type="SAM" id="Phobius"/>
    </source>
</evidence>
<keyword evidence="6 8" id="KW-0472">Membrane</keyword>
<feature type="compositionally biased region" description="Polar residues" evidence="7">
    <location>
        <begin position="28"/>
        <end position="38"/>
    </location>
</feature>
<feature type="compositionally biased region" description="Pro residues" evidence="7">
    <location>
        <begin position="800"/>
        <end position="816"/>
    </location>
</feature>
<feature type="domain" description="Proline-rich transmembrane protein 3/4" evidence="10">
    <location>
        <begin position="322"/>
        <end position="615"/>
    </location>
</feature>
<organism evidence="11 12">
    <name type="scientific">Podarcis muralis</name>
    <name type="common">Wall lizard</name>
    <name type="synonym">Lacerta muralis</name>
    <dbReference type="NCBI Taxonomy" id="64176"/>
    <lineage>
        <taxon>Eukaryota</taxon>
        <taxon>Metazoa</taxon>
        <taxon>Chordata</taxon>
        <taxon>Craniata</taxon>
        <taxon>Vertebrata</taxon>
        <taxon>Euteleostomi</taxon>
        <taxon>Lepidosauria</taxon>
        <taxon>Squamata</taxon>
        <taxon>Bifurcata</taxon>
        <taxon>Unidentata</taxon>
        <taxon>Episquamata</taxon>
        <taxon>Laterata</taxon>
        <taxon>Lacertibaenia</taxon>
        <taxon>Lacertidae</taxon>
        <taxon>Podarcis</taxon>
    </lineage>
</organism>
<protein>
    <submittedName>
        <fullName evidence="11">Proline rich transmembrane protein 4</fullName>
    </submittedName>
</protein>
<feature type="transmembrane region" description="Helical" evidence="8">
    <location>
        <begin position="411"/>
        <end position="427"/>
    </location>
</feature>
<evidence type="ECO:0000256" key="9">
    <source>
        <dbReference type="SAM" id="SignalP"/>
    </source>
</evidence>
<feature type="transmembrane region" description="Helical" evidence="8">
    <location>
        <begin position="339"/>
        <end position="360"/>
    </location>
</feature>
<dbReference type="AlphaFoldDB" id="A0A670J5W0"/>
<evidence type="ECO:0000256" key="2">
    <source>
        <dbReference type="ARBA" id="ARBA00022553"/>
    </source>
</evidence>
<feature type="chain" id="PRO_5025652490" evidence="9">
    <location>
        <begin position="17"/>
        <end position="868"/>
    </location>
</feature>
<feature type="compositionally biased region" description="Low complexity" evidence="7">
    <location>
        <begin position="262"/>
        <end position="276"/>
    </location>
</feature>
<dbReference type="PANTHER" id="PTHR35578:SF6">
    <property type="entry name" value="PROLINE-RICH TRANSMEMBRANE PROTEIN 4"/>
    <property type="match status" value="1"/>
</dbReference>
<feature type="transmembrane region" description="Helical" evidence="8">
    <location>
        <begin position="535"/>
        <end position="554"/>
    </location>
</feature>
<proteinExistence type="predicted"/>
<feature type="region of interest" description="Disordered" evidence="7">
    <location>
        <begin position="231"/>
        <end position="276"/>
    </location>
</feature>
<evidence type="ECO:0000256" key="6">
    <source>
        <dbReference type="ARBA" id="ARBA00023136"/>
    </source>
</evidence>
<feature type="compositionally biased region" description="Low complexity" evidence="7">
    <location>
        <begin position="755"/>
        <end position="767"/>
    </location>
</feature>
<dbReference type="RefSeq" id="XP_028602259.1">
    <property type="nucleotide sequence ID" value="XM_028746426.1"/>
</dbReference>
<feature type="transmembrane region" description="Helical" evidence="8">
    <location>
        <begin position="372"/>
        <end position="391"/>
    </location>
</feature>
<keyword evidence="4 9" id="KW-0732">Signal</keyword>
<keyword evidence="3 8" id="KW-0812">Transmembrane</keyword>
<feature type="region of interest" description="Disordered" evidence="7">
    <location>
        <begin position="755"/>
        <end position="842"/>
    </location>
</feature>
<gene>
    <name evidence="11" type="primary">PRRT4</name>
</gene>
<dbReference type="OrthoDB" id="10066605at2759"/>
<dbReference type="CTD" id="401399"/>
<feature type="region of interest" description="Disordered" evidence="7">
    <location>
        <begin position="122"/>
        <end position="142"/>
    </location>
</feature>
<name>A0A670J5W0_PODMU</name>
<evidence type="ECO:0000256" key="1">
    <source>
        <dbReference type="ARBA" id="ARBA00004141"/>
    </source>
</evidence>
<reference evidence="11 12" key="1">
    <citation type="journal article" date="2019" name="Proc. Natl. Acad. Sci. U.S.A.">
        <title>Regulatory changes in pterin and carotenoid genes underlie balanced color polymorphisms in the wall lizard.</title>
        <authorList>
            <person name="Andrade P."/>
            <person name="Pinho C."/>
            <person name="Perez I de Lanuza G."/>
            <person name="Afonso S."/>
            <person name="Brejcha J."/>
            <person name="Rubin C.J."/>
            <person name="Wallerman O."/>
            <person name="Pereira P."/>
            <person name="Sabatino S.J."/>
            <person name="Bellati A."/>
            <person name="Pellitteri-Rosa D."/>
            <person name="Bosakova Z."/>
            <person name="Bunikis I."/>
            <person name="Carretero M.A."/>
            <person name="Feiner N."/>
            <person name="Marsik P."/>
            <person name="Pauperio F."/>
            <person name="Salvi D."/>
            <person name="Soler L."/>
            <person name="While G.M."/>
            <person name="Uller T."/>
            <person name="Font E."/>
            <person name="Andersson L."/>
            <person name="Carneiro M."/>
        </authorList>
    </citation>
    <scope>NUCLEOTIDE SEQUENCE</scope>
</reference>
<evidence type="ECO:0000313" key="11">
    <source>
        <dbReference type="Ensembl" id="ENSPMRP00000019646.1"/>
    </source>
</evidence>
<dbReference type="GeneID" id="114605311"/>
<keyword evidence="2" id="KW-0597">Phosphoprotein</keyword>
<evidence type="ECO:0000256" key="3">
    <source>
        <dbReference type="ARBA" id="ARBA00022692"/>
    </source>
</evidence>
<evidence type="ECO:0000313" key="12">
    <source>
        <dbReference type="Proteomes" id="UP000472272"/>
    </source>
</evidence>
<keyword evidence="12" id="KW-1185">Reference proteome</keyword>
<sequence>MWRFLLLLCLPPLGAGTPPGPRLPAGLSNNNSSHGLQATGTSPTPPPVTPTLLPTHSEAPGLSLNLGLNFKIKVRGKGRAGEGPTSTKPPTQPAAPTHSQAPGASRFWAEALGGSGWQASIPAEELPPGPGGWAWGGPPAPADPDLLGPGPTPQHPLTLWPRLTEKVLAAPVGEDSKELEFKIDIDLTAGLGKEGGLAPNSSSGGTARRYPLLPGLRVGISEIASKLGGPGLFGSTLPPEPPEWNVTGSAGEQPGGSYPTPEQGSESSSLSASPGSEGAFVALPGCPPDLLNDCGSPLPDPGSPPASSLLSPALPLFVPLHADWDVALAEWGLAWEAHVYGAGSLFALLALLSLLGLLALPCRCPAGCKTLALLQLLLLGAGGGRAALLLGDACGHLELLPAFALRLLHDLALPCLTSALAATLLLLSRRARLEHSSPSSLRHPCLLAALVLLHFSVATGAVLATDLLHQLPFLLLASRGAFALLAALLSVSFLIFHCRARADAAQIYDLKSATQPACRCPFADTRQWRQAAHTALPAAFFGLLSASLHTYAILHALGYGLRPQLFGPWPWWGLQLACRICEAGMGLPLAFLGLYATFCSSPAGGPPCCARCCCLSADPAAAKAQLLPNNFQWALSQHEKLVVCDTIARSESDYLPLYALPAREADDTKAVSVLSVAVEAGDPTADFQPPSPIDLRRSIDEALCSEGLFLQDGGSPYAPSSTLSLSLAWDRSAESELYRTASCLELVPARSWGASGATTAASSSPEPWGGGEGGSSTCSTCPYRHSTDDTSLVLSSSPGKSPPRVSPACGSPPPPGRQSWPQAPVSQESLVSSSSGPRGPHAALLQEEFMDVCRQIDALSVSSDTIDL</sequence>
<dbReference type="OMA" id="ARCWAKL"/>
<accession>A0A670J5W0</accession>
<feature type="compositionally biased region" description="Low complexity" evidence="7">
    <location>
        <begin position="826"/>
        <end position="835"/>
    </location>
</feature>
<dbReference type="InterPro" id="IPR052836">
    <property type="entry name" value="PRRT_domain-containing"/>
</dbReference>
<dbReference type="PANTHER" id="PTHR35578">
    <property type="entry name" value="PROLINE-RICH TRANSMEMBRANE PROTEIN 4-RELATED"/>
    <property type="match status" value="1"/>
</dbReference>
<dbReference type="InterPro" id="IPR059081">
    <property type="entry name" value="PRRT3-4"/>
</dbReference>
<dbReference type="KEGG" id="pmua:114605311"/>
<comment type="subcellular location">
    <subcellularLocation>
        <location evidence="1">Membrane</location>
        <topology evidence="1">Multi-pass membrane protein</topology>
    </subcellularLocation>
</comment>
<feature type="region of interest" description="Disordered" evidence="7">
    <location>
        <begin position="76"/>
        <end position="102"/>
    </location>
</feature>
<evidence type="ECO:0000256" key="5">
    <source>
        <dbReference type="ARBA" id="ARBA00022989"/>
    </source>
</evidence>
<keyword evidence="5 8" id="KW-1133">Transmembrane helix</keyword>
<feature type="transmembrane region" description="Helical" evidence="8">
    <location>
        <begin position="447"/>
        <end position="465"/>
    </location>
</feature>
<evidence type="ECO:0000259" key="10">
    <source>
        <dbReference type="Pfam" id="PF25987"/>
    </source>
</evidence>
<evidence type="ECO:0000256" key="4">
    <source>
        <dbReference type="ARBA" id="ARBA00022729"/>
    </source>
</evidence>
<feature type="transmembrane region" description="Helical" evidence="8">
    <location>
        <begin position="471"/>
        <end position="496"/>
    </location>
</feature>
<dbReference type="Pfam" id="PF25987">
    <property type="entry name" value="PRRT3"/>
    <property type="match status" value="1"/>
</dbReference>